<keyword evidence="1 2" id="KW-0193">Cuticle</keyword>
<dbReference type="AlphaFoldDB" id="A0A9Q0MF35"/>
<proteinExistence type="predicted"/>
<dbReference type="PROSITE" id="PS00233">
    <property type="entry name" value="CHIT_BIND_RR_1"/>
    <property type="match status" value="1"/>
</dbReference>
<keyword evidence="6" id="KW-1185">Reference proteome</keyword>
<evidence type="ECO:0000313" key="5">
    <source>
        <dbReference type="EMBL" id="KAJ6224745.1"/>
    </source>
</evidence>
<feature type="region of interest" description="Disordered" evidence="3">
    <location>
        <begin position="94"/>
        <end position="138"/>
    </location>
</feature>
<sequence>MNKFVLIAMVAAFLMVVDLVLATEHGYGHDDDYKHEPHPFKFGYKVTDKYGSHTRNEEGDGHGNRHGSYSIHDKDGRVRVVEYVADKNGFQAKIKSNEPGVQSSHAAHASYDHDGHGYHHGGGEEYGHDDGHKDDDHY</sequence>
<feature type="region of interest" description="Disordered" evidence="3">
    <location>
        <begin position="51"/>
        <end position="72"/>
    </location>
</feature>
<dbReference type="PROSITE" id="PS51155">
    <property type="entry name" value="CHIT_BIND_RR_2"/>
    <property type="match status" value="1"/>
</dbReference>
<feature type="compositionally biased region" description="Basic and acidic residues" evidence="3">
    <location>
        <begin position="110"/>
        <end position="138"/>
    </location>
</feature>
<dbReference type="InterPro" id="IPR050468">
    <property type="entry name" value="Cuticle_Struct_Prot"/>
</dbReference>
<evidence type="ECO:0000313" key="6">
    <source>
        <dbReference type="Proteomes" id="UP001142055"/>
    </source>
</evidence>
<evidence type="ECO:0000256" key="2">
    <source>
        <dbReference type="PROSITE-ProRule" id="PRU00497"/>
    </source>
</evidence>
<dbReference type="Proteomes" id="UP001142055">
    <property type="component" value="Chromosome 1"/>
</dbReference>
<evidence type="ECO:0000256" key="1">
    <source>
        <dbReference type="ARBA" id="ARBA00022460"/>
    </source>
</evidence>
<keyword evidence="4" id="KW-0732">Signal</keyword>
<feature type="signal peptide" evidence="4">
    <location>
        <begin position="1"/>
        <end position="22"/>
    </location>
</feature>
<dbReference type="PANTHER" id="PTHR10380">
    <property type="entry name" value="CUTICLE PROTEIN"/>
    <property type="match status" value="1"/>
</dbReference>
<dbReference type="InterPro" id="IPR031311">
    <property type="entry name" value="CHIT_BIND_RR_consensus"/>
</dbReference>
<dbReference type="GO" id="GO:0008010">
    <property type="term" value="F:structural constituent of chitin-based larval cuticle"/>
    <property type="evidence" value="ECO:0007669"/>
    <property type="project" value="TreeGrafter"/>
</dbReference>
<dbReference type="PANTHER" id="PTHR10380:SF173">
    <property type="entry name" value="CUTICULAR PROTEIN 47EF, ISOFORM C-RELATED"/>
    <property type="match status" value="1"/>
</dbReference>
<feature type="chain" id="PRO_5040449028" evidence="4">
    <location>
        <begin position="23"/>
        <end position="138"/>
    </location>
</feature>
<feature type="compositionally biased region" description="Basic and acidic residues" evidence="3">
    <location>
        <begin position="51"/>
        <end position="63"/>
    </location>
</feature>
<dbReference type="OMA" id="GYHINDP"/>
<dbReference type="InterPro" id="IPR000618">
    <property type="entry name" value="Insect_cuticle"/>
</dbReference>
<dbReference type="PRINTS" id="PR00947">
    <property type="entry name" value="CUTICLE"/>
</dbReference>
<evidence type="ECO:0000256" key="3">
    <source>
        <dbReference type="SAM" id="MobiDB-lite"/>
    </source>
</evidence>
<dbReference type="GO" id="GO:0062129">
    <property type="term" value="C:chitin-based extracellular matrix"/>
    <property type="evidence" value="ECO:0007669"/>
    <property type="project" value="TreeGrafter"/>
</dbReference>
<name>A0A9Q0MF35_BLOTA</name>
<reference evidence="5" key="1">
    <citation type="submission" date="2022-12" db="EMBL/GenBank/DDBJ databases">
        <title>Genome assemblies of Blomia tropicalis.</title>
        <authorList>
            <person name="Cui Y."/>
        </authorList>
    </citation>
    <scope>NUCLEOTIDE SEQUENCE</scope>
    <source>
        <tissue evidence="5">Adult mites</tissue>
    </source>
</reference>
<comment type="caution">
    <text evidence="5">The sequence shown here is derived from an EMBL/GenBank/DDBJ whole genome shotgun (WGS) entry which is preliminary data.</text>
</comment>
<protein>
    <submittedName>
        <fullName evidence="5">Uncharacterized protein</fullName>
    </submittedName>
</protein>
<evidence type="ECO:0000256" key="4">
    <source>
        <dbReference type="SAM" id="SignalP"/>
    </source>
</evidence>
<organism evidence="5 6">
    <name type="scientific">Blomia tropicalis</name>
    <name type="common">Mite</name>
    <dbReference type="NCBI Taxonomy" id="40697"/>
    <lineage>
        <taxon>Eukaryota</taxon>
        <taxon>Metazoa</taxon>
        <taxon>Ecdysozoa</taxon>
        <taxon>Arthropoda</taxon>
        <taxon>Chelicerata</taxon>
        <taxon>Arachnida</taxon>
        <taxon>Acari</taxon>
        <taxon>Acariformes</taxon>
        <taxon>Sarcoptiformes</taxon>
        <taxon>Astigmata</taxon>
        <taxon>Glycyphagoidea</taxon>
        <taxon>Echimyopodidae</taxon>
        <taxon>Blomia</taxon>
    </lineage>
</organism>
<dbReference type="EMBL" id="JAPWDV010000001">
    <property type="protein sequence ID" value="KAJ6224745.1"/>
    <property type="molecule type" value="Genomic_DNA"/>
</dbReference>
<gene>
    <name evidence="5" type="ORF">RDWZM_003290</name>
</gene>
<accession>A0A9Q0MF35</accession>
<dbReference type="Pfam" id="PF00379">
    <property type="entry name" value="Chitin_bind_4"/>
    <property type="match status" value="1"/>
</dbReference>